<organism evidence="15 16">
    <name type="scientific">Salix koriyanagi</name>
    <dbReference type="NCBI Taxonomy" id="2511006"/>
    <lineage>
        <taxon>Eukaryota</taxon>
        <taxon>Viridiplantae</taxon>
        <taxon>Streptophyta</taxon>
        <taxon>Embryophyta</taxon>
        <taxon>Tracheophyta</taxon>
        <taxon>Spermatophyta</taxon>
        <taxon>Magnoliopsida</taxon>
        <taxon>eudicotyledons</taxon>
        <taxon>Gunneridae</taxon>
        <taxon>Pentapetalae</taxon>
        <taxon>rosids</taxon>
        <taxon>fabids</taxon>
        <taxon>Malpighiales</taxon>
        <taxon>Salicaceae</taxon>
        <taxon>Saliceae</taxon>
        <taxon>Salix</taxon>
    </lineage>
</organism>
<evidence type="ECO:0000256" key="8">
    <source>
        <dbReference type="ARBA" id="ARBA00023152"/>
    </source>
</evidence>
<evidence type="ECO:0000256" key="12">
    <source>
        <dbReference type="SAM" id="Phobius"/>
    </source>
</evidence>
<accession>A0A9Q0ZTH5</accession>
<comment type="caution">
    <text evidence="15">The sequence shown here is derived from an EMBL/GenBank/DDBJ whole genome shotgun (WGS) entry which is preliminary data.</text>
</comment>
<comment type="catalytic activity">
    <reaction evidence="10">
        <text>D-fructose + ATP = D-fructose 6-phosphate + ADP + H(+)</text>
        <dbReference type="Rhea" id="RHEA:16125"/>
        <dbReference type="ChEBI" id="CHEBI:15378"/>
        <dbReference type="ChEBI" id="CHEBI:30616"/>
        <dbReference type="ChEBI" id="CHEBI:37721"/>
        <dbReference type="ChEBI" id="CHEBI:61527"/>
        <dbReference type="ChEBI" id="CHEBI:456216"/>
        <dbReference type="EC" id="2.7.1.1"/>
    </reaction>
    <physiologicalReaction direction="left-to-right" evidence="10">
        <dbReference type="Rhea" id="RHEA:16126"/>
    </physiologicalReaction>
</comment>
<feature type="domain" description="Hexokinase C-terminal" evidence="14">
    <location>
        <begin position="245"/>
        <end position="323"/>
    </location>
</feature>
<dbReference type="InterPro" id="IPR043129">
    <property type="entry name" value="ATPase_NBD"/>
</dbReference>
<evidence type="ECO:0000259" key="13">
    <source>
        <dbReference type="Pfam" id="PF00349"/>
    </source>
</evidence>
<dbReference type="GO" id="GO:0004340">
    <property type="term" value="F:glucokinase activity"/>
    <property type="evidence" value="ECO:0007669"/>
    <property type="project" value="TreeGrafter"/>
</dbReference>
<name>A0A9Q0ZTH5_9ROSI</name>
<reference evidence="15" key="2">
    <citation type="journal article" date="2023" name="Int. J. Mol. Sci.">
        <title>De Novo Assembly and Annotation of 11 Diverse Shrub Willow (Salix) Genomes Reveals Novel Gene Organization in Sex-Linked Regions.</title>
        <authorList>
            <person name="Hyden B."/>
            <person name="Feng K."/>
            <person name="Yates T.B."/>
            <person name="Jawdy S."/>
            <person name="Cereghino C."/>
            <person name="Smart L.B."/>
            <person name="Muchero W."/>
        </authorList>
    </citation>
    <scope>NUCLEOTIDE SEQUENCE</scope>
    <source>
        <tissue evidence="15">Shoot tip</tissue>
    </source>
</reference>
<dbReference type="EMBL" id="JAPFFM010000009">
    <property type="protein sequence ID" value="KAJ6746353.1"/>
    <property type="molecule type" value="Genomic_DNA"/>
</dbReference>
<dbReference type="GO" id="GO:0005524">
    <property type="term" value="F:ATP binding"/>
    <property type="evidence" value="ECO:0007669"/>
    <property type="project" value="UniProtKB-UniRule"/>
</dbReference>
<dbReference type="Pfam" id="PF00349">
    <property type="entry name" value="Hexokinase_1"/>
    <property type="match status" value="1"/>
</dbReference>
<dbReference type="PANTHER" id="PTHR19443:SF16">
    <property type="entry name" value="HEXOKINASE TYPE 1-RELATED"/>
    <property type="match status" value="1"/>
</dbReference>
<dbReference type="SUPFAM" id="SSF53067">
    <property type="entry name" value="Actin-like ATPase domain"/>
    <property type="match status" value="2"/>
</dbReference>
<feature type="domain" description="Hexokinase N-terminal" evidence="13">
    <location>
        <begin position="59"/>
        <end position="199"/>
    </location>
</feature>
<keyword evidence="7 11" id="KW-0067">ATP-binding</keyword>
<keyword evidence="6 11" id="KW-0418">Kinase</keyword>
<comment type="pathway">
    <text evidence="1">Carbohydrate degradation; glycolysis; D-glyceraldehyde 3-phosphate and glycerone phosphate from D-glucose: step 1/4.</text>
</comment>
<dbReference type="Proteomes" id="UP001151752">
    <property type="component" value="Chromosome 6"/>
</dbReference>
<comment type="similarity">
    <text evidence="3 11">Belongs to the hexokinase family.</text>
</comment>
<evidence type="ECO:0000256" key="10">
    <source>
        <dbReference type="ARBA" id="ARBA00047905"/>
    </source>
</evidence>
<feature type="transmembrane region" description="Helical" evidence="12">
    <location>
        <begin position="20"/>
        <end position="42"/>
    </location>
</feature>
<dbReference type="InterPro" id="IPR022672">
    <property type="entry name" value="Hexokinase_N"/>
</dbReference>
<dbReference type="Pfam" id="PF03727">
    <property type="entry name" value="Hexokinase_2"/>
    <property type="match status" value="2"/>
</dbReference>
<dbReference type="Gene3D" id="3.30.420.40">
    <property type="match status" value="2"/>
</dbReference>
<dbReference type="InterPro" id="IPR001312">
    <property type="entry name" value="Hexokinase"/>
</dbReference>
<gene>
    <name evidence="15" type="ORF">OIU74_028934</name>
</gene>
<dbReference type="Gene3D" id="3.40.367.20">
    <property type="match status" value="3"/>
</dbReference>
<keyword evidence="12" id="KW-0812">Transmembrane</keyword>
<dbReference type="PANTHER" id="PTHR19443">
    <property type="entry name" value="HEXOKINASE"/>
    <property type="match status" value="1"/>
</dbReference>
<dbReference type="GO" id="GO:0006096">
    <property type="term" value="P:glycolytic process"/>
    <property type="evidence" value="ECO:0007669"/>
    <property type="project" value="UniProtKB-KW"/>
</dbReference>
<dbReference type="InterPro" id="IPR022673">
    <property type="entry name" value="Hexokinase_C"/>
</dbReference>
<comment type="pathway">
    <text evidence="2">Carbohydrate metabolism; hexose metabolism.</text>
</comment>
<evidence type="ECO:0000256" key="9">
    <source>
        <dbReference type="ARBA" id="ARBA00044613"/>
    </source>
</evidence>
<feature type="domain" description="Hexokinase C-terminal" evidence="14">
    <location>
        <begin position="327"/>
        <end position="462"/>
    </location>
</feature>
<keyword evidence="12" id="KW-0472">Membrane</keyword>
<protein>
    <recommendedName>
        <fullName evidence="11">Phosphotransferase</fullName>
        <ecNumber evidence="11">2.7.1.-</ecNumber>
    </recommendedName>
</protein>
<evidence type="ECO:0000256" key="1">
    <source>
        <dbReference type="ARBA" id="ARBA00004888"/>
    </source>
</evidence>
<evidence type="ECO:0000256" key="7">
    <source>
        <dbReference type="ARBA" id="ARBA00022840"/>
    </source>
</evidence>
<evidence type="ECO:0000256" key="4">
    <source>
        <dbReference type="ARBA" id="ARBA00022679"/>
    </source>
</evidence>
<evidence type="ECO:0000313" key="16">
    <source>
        <dbReference type="Proteomes" id="UP001151752"/>
    </source>
</evidence>
<keyword evidence="8 11" id="KW-0324">Glycolysis</keyword>
<evidence type="ECO:0000256" key="3">
    <source>
        <dbReference type="ARBA" id="ARBA00009225"/>
    </source>
</evidence>
<keyword evidence="16" id="KW-1185">Reference proteome</keyword>
<dbReference type="EC" id="2.7.1.-" evidence="11"/>
<evidence type="ECO:0000256" key="6">
    <source>
        <dbReference type="ARBA" id="ARBA00022777"/>
    </source>
</evidence>
<dbReference type="CDD" id="cd24020">
    <property type="entry name" value="ASKHA_NBD_HK_plant"/>
    <property type="match status" value="1"/>
</dbReference>
<sequence length="473" mass="51386">MSFISFFPISNKIVLESFPIIAVIGKVAVGAAVVCAAAALVVRHRMRCSRKWARAMAILREFEENCGTPIGKLRQVADAMTVEMHAGLASEGGSKLKMLISYVDNLGDSISLFKHISKQFLACIEWKDSARDEKGLFYALDLGGTNFRVIRVLLGGKHGGVVKQEFEEVSIPPHLMTGSSDALFDYIAAALARFVATEGEVGQDVVGELTKAMERIGLDMCVSALVNDTVGTLAGGRFYNPDVIAAVILGTGTNAAYVERAHAIPKWHGLLPNSGEMVINMEWGNFRSSHLPLTEYDQDLDAESLNPGEQIFEKIISGMYLGEEIIPFILRTPNMSAMHHDTSSDLRVVGSKLKDILEIPSTSLKMRKAIVELCDIVATRGARLSAAGIVGILKKLERDTVKDGEKQKPVVALDGGLYEHYSKFSTCMESALKELLREEVSDNIVIEHSNDGSGIGAALLAASHSQYLEVEES</sequence>
<dbReference type="GO" id="GO:0008865">
    <property type="term" value="F:fructokinase activity"/>
    <property type="evidence" value="ECO:0007669"/>
    <property type="project" value="TreeGrafter"/>
</dbReference>
<dbReference type="GO" id="GO:0005829">
    <property type="term" value="C:cytosol"/>
    <property type="evidence" value="ECO:0007669"/>
    <property type="project" value="TreeGrafter"/>
</dbReference>
<evidence type="ECO:0000256" key="11">
    <source>
        <dbReference type="RuleBase" id="RU362007"/>
    </source>
</evidence>
<evidence type="ECO:0000259" key="14">
    <source>
        <dbReference type="Pfam" id="PF03727"/>
    </source>
</evidence>
<evidence type="ECO:0000313" key="15">
    <source>
        <dbReference type="EMBL" id="KAJ6746353.1"/>
    </source>
</evidence>
<comment type="catalytic activity">
    <reaction evidence="9">
        <text>a D-hexose + ATP = a D-hexose 6-phosphate + ADP + H(+)</text>
        <dbReference type="Rhea" id="RHEA:22740"/>
        <dbReference type="ChEBI" id="CHEBI:4194"/>
        <dbReference type="ChEBI" id="CHEBI:15378"/>
        <dbReference type="ChEBI" id="CHEBI:30616"/>
        <dbReference type="ChEBI" id="CHEBI:229467"/>
        <dbReference type="ChEBI" id="CHEBI:456216"/>
        <dbReference type="EC" id="2.7.1.1"/>
    </reaction>
    <physiologicalReaction direction="left-to-right" evidence="9">
        <dbReference type="Rhea" id="RHEA:22741"/>
    </physiologicalReaction>
</comment>
<keyword evidence="5 11" id="KW-0547">Nucleotide-binding</keyword>
<dbReference type="PRINTS" id="PR00475">
    <property type="entry name" value="HEXOKINASE"/>
</dbReference>
<dbReference type="GO" id="GO:0005739">
    <property type="term" value="C:mitochondrion"/>
    <property type="evidence" value="ECO:0007669"/>
    <property type="project" value="TreeGrafter"/>
</dbReference>
<reference evidence="15" key="1">
    <citation type="submission" date="2022-11" db="EMBL/GenBank/DDBJ databases">
        <authorList>
            <person name="Hyden B.L."/>
            <person name="Feng K."/>
            <person name="Yates T."/>
            <person name="Jawdy S."/>
            <person name="Smart L.B."/>
            <person name="Muchero W."/>
        </authorList>
    </citation>
    <scope>NUCLEOTIDE SEQUENCE</scope>
    <source>
        <tissue evidence="15">Shoot tip</tissue>
    </source>
</reference>
<keyword evidence="12" id="KW-1133">Transmembrane helix</keyword>
<dbReference type="GO" id="GO:0006006">
    <property type="term" value="P:glucose metabolic process"/>
    <property type="evidence" value="ECO:0007669"/>
    <property type="project" value="TreeGrafter"/>
</dbReference>
<evidence type="ECO:0000256" key="5">
    <source>
        <dbReference type="ARBA" id="ARBA00022741"/>
    </source>
</evidence>
<proteinExistence type="inferred from homology"/>
<dbReference type="GO" id="GO:0005536">
    <property type="term" value="F:D-glucose binding"/>
    <property type="evidence" value="ECO:0007669"/>
    <property type="project" value="InterPro"/>
</dbReference>
<keyword evidence="4 11" id="KW-0808">Transferase</keyword>
<dbReference type="PROSITE" id="PS51748">
    <property type="entry name" value="HEXOKINASE_2"/>
    <property type="match status" value="1"/>
</dbReference>
<dbReference type="AlphaFoldDB" id="A0A9Q0ZTH5"/>
<evidence type="ECO:0000256" key="2">
    <source>
        <dbReference type="ARBA" id="ARBA00005028"/>
    </source>
</evidence>
<dbReference type="GO" id="GO:0001678">
    <property type="term" value="P:intracellular glucose homeostasis"/>
    <property type="evidence" value="ECO:0007669"/>
    <property type="project" value="InterPro"/>
</dbReference>